<dbReference type="Proteomes" id="UP001501461">
    <property type="component" value="Unassembled WGS sequence"/>
</dbReference>
<organism evidence="3 4">
    <name type="scientific">Yaniella flava</name>
    <dbReference type="NCBI Taxonomy" id="287930"/>
    <lineage>
        <taxon>Bacteria</taxon>
        <taxon>Bacillati</taxon>
        <taxon>Actinomycetota</taxon>
        <taxon>Actinomycetes</taxon>
        <taxon>Micrococcales</taxon>
        <taxon>Micrococcaceae</taxon>
        <taxon>Yaniella</taxon>
    </lineage>
</organism>
<evidence type="ECO:0000256" key="2">
    <source>
        <dbReference type="SAM" id="Phobius"/>
    </source>
</evidence>
<gene>
    <name evidence="3" type="ORF">GCM10009720_09350</name>
</gene>
<evidence type="ECO:0000256" key="1">
    <source>
        <dbReference type="SAM" id="MobiDB-lite"/>
    </source>
</evidence>
<feature type="compositionally biased region" description="Basic residues" evidence="1">
    <location>
        <begin position="27"/>
        <end position="36"/>
    </location>
</feature>
<dbReference type="RefSeq" id="WP_343956448.1">
    <property type="nucleotide sequence ID" value="NZ_BAAAMN010000014.1"/>
</dbReference>
<dbReference type="EMBL" id="BAAAMN010000014">
    <property type="protein sequence ID" value="GAA2031219.1"/>
    <property type="molecule type" value="Genomic_DNA"/>
</dbReference>
<evidence type="ECO:0000313" key="4">
    <source>
        <dbReference type="Proteomes" id="UP001501461"/>
    </source>
</evidence>
<name>A0ABP5FRM2_9MICC</name>
<accession>A0ABP5FRM2</accession>
<keyword evidence="4" id="KW-1185">Reference proteome</keyword>
<sequence>MNDFDLNAMIQEQDGLPSRPAPEKGKEKKRRGKRSKAPSDGRPDLSGTKGKGADIADEFFQRDLVEEPTDTAELYRKRQKRAKWLRVYMYAVLLFLFPISALVNFIHVGNTVGNQEPVEIDTTSTHSPHKAMAVQEVTDYLNQDPAPLPGVSLSGWDYVESTSDGKLALENSDDQPEDFDEALAEAISHETHYLSLVSETGALYTASVEVAFSDTDGAWVTAPVSVTSQAPVSSDTTIAGGDTFPGRASVSGNTTDIESAVQNWSESYFSADPVRLKQAVGDGSDNTAYMPMPQAANTEASVNSMAVADEATFNEDQEQFDHVIARVTITVTWPDASSGIAGLVNSPDEASSDEEAAESEEHVAEFSYDVLLFGADTATPQVVSWGPVGSSDDLAEFSNGIEYRELQAETEE</sequence>
<feature type="transmembrane region" description="Helical" evidence="2">
    <location>
        <begin position="87"/>
        <end position="106"/>
    </location>
</feature>
<comment type="caution">
    <text evidence="3">The sequence shown here is derived from an EMBL/GenBank/DDBJ whole genome shotgun (WGS) entry which is preliminary data.</text>
</comment>
<feature type="region of interest" description="Disordered" evidence="1">
    <location>
        <begin position="1"/>
        <end position="52"/>
    </location>
</feature>
<keyword evidence="2" id="KW-0472">Membrane</keyword>
<keyword evidence="2" id="KW-0812">Transmembrane</keyword>
<evidence type="ECO:0000313" key="3">
    <source>
        <dbReference type="EMBL" id="GAA2031219.1"/>
    </source>
</evidence>
<keyword evidence="2" id="KW-1133">Transmembrane helix</keyword>
<reference evidence="4" key="1">
    <citation type="journal article" date="2019" name="Int. J. Syst. Evol. Microbiol.">
        <title>The Global Catalogue of Microorganisms (GCM) 10K type strain sequencing project: providing services to taxonomists for standard genome sequencing and annotation.</title>
        <authorList>
            <consortium name="The Broad Institute Genomics Platform"/>
            <consortium name="The Broad Institute Genome Sequencing Center for Infectious Disease"/>
            <person name="Wu L."/>
            <person name="Ma J."/>
        </authorList>
    </citation>
    <scope>NUCLEOTIDE SEQUENCE [LARGE SCALE GENOMIC DNA]</scope>
    <source>
        <strain evidence="4">JCM 13595</strain>
    </source>
</reference>
<protein>
    <recommendedName>
        <fullName evidence="5">Conjugative transposon protein TcpC</fullName>
    </recommendedName>
</protein>
<proteinExistence type="predicted"/>
<evidence type="ECO:0008006" key="5">
    <source>
        <dbReference type="Google" id="ProtNLM"/>
    </source>
</evidence>